<organism evidence="18 19">
    <name type="scientific">Aquipuribacter hungaricus</name>
    <dbReference type="NCBI Taxonomy" id="545624"/>
    <lineage>
        <taxon>Bacteria</taxon>
        <taxon>Bacillati</taxon>
        <taxon>Actinomycetota</taxon>
        <taxon>Actinomycetes</taxon>
        <taxon>Micrococcales</taxon>
        <taxon>Intrasporangiaceae</taxon>
        <taxon>Aquipuribacter</taxon>
    </lineage>
</organism>
<keyword evidence="5" id="KW-0597">Phosphoprotein</keyword>
<dbReference type="Proteomes" id="UP001595685">
    <property type="component" value="Unassembled WGS sequence"/>
</dbReference>
<dbReference type="Gene3D" id="3.30.565.10">
    <property type="entry name" value="Histidine kinase-like ATPase, C-terminal domain"/>
    <property type="match status" value="1"/>
</dbReference>
<evidence type="ECO:0000256" key="3">
    <source>
        <dbReference type="ARBA" id="ARBA00012438"/>
    </source>
</evidence>
<evidence type="ECO:0000256" key="11">
    <source>
        <dbReference type="ARBA" id="ARBA00022989"/>
    </source>
</evidence>
<keyword evidence="8" id="KW-0547">Nucleotide-binding</keyword>
<comment type="subcellular location">
    <subcellularLocation>
        <location evidence="2">Cell membrane</location>
        <topology evidence="2">Multi-pass membrane protein</topology>
    </subcellularLocation>
</comment>
<sequence>MNQLAGLVGAVASRWRRSLQVRVVALTLALGTVVVLALGQFILLDVADGLVEQRRSFALDDARAQVAVAQETFDQAPAQNAVAEQQLVNDLLPRLEGGSGPEPLREVVLLRAARNDRTVTLDEVSSNSLLPSTVTPELREGVEADPDRLQSQLLQVRAPGGPDGVPALAVGATVTLPLSGEHELYLVYRLEQEQQNLAVVERALLIGQLVLVLLVAGIAWLVTRLVVEPVREAAGTAQRLSAGALSERMAERGDDDLAMLSRSFNAMADSLQRQIVQLEQLSHLQQRFVSDVSHELRTPLTTIRMAADLLHDRRQDFDPDTARSVELLQGQIDRFEVLLADLLEVSRFDAGAAELDVETVDVSALVRHASDMVAGLAASKGVDLVVHAPAQPVMGQVDRRRLERVVRNLVSNAVEHAEGGDVTVRLGWDAQSVAVGVRDHGIGLDPAELERVFDRFWRADPARARTSGGTGLGLAISLEDARLHGGRIEVWGAPGQGAHFVLTVPRRAGADPGPGPLVVRPPDALAPPSGPGGTVLRDVAVGHPASIPALPVDVVSSQTAPIPVFRPEAQPPGRVEVTR</sequence>
<dbReference type="InterPro" id="IPR005467">
    <property type="entry name" value="His_kinase_dom"/>
</dbReference>
<evidence type="ECO:0000256" key="4">
    <source>
        <dbReference type="ARBA" id="ARBA00022475"/>
    </source>
</evidence>
<comment type="caution">
    <text evidence="18">The sequence shown here is derived from an EMBL/GenBank/DDBJ whole genome shotgun (WGS) entry which is preliminary data.</text>
</comment>
<dbReference type="CDD" id="cd00082">
    <property type="entry name" value="HisKA"/>
    <property type="match status" value="1"/>
</dbReference>
<dbReference type="CDD" id="cd00075">
    <property type="entry name" value="HATPase"/>
    <property type="match status" value="1"/>
</dbReference>
<name>A0ABV7WGY5_9MICO</name>
<dbReference type="SUPFAM" id="SSF47384">
    <property type="entry name" value="Homodimeric domain of signal transducing histidine kinase"/>
    <property type="match status" value="1"/>
</dbReference>
<dbReference type="PROSITE" id="PS50885">
    <property type="entry name" value="HAMP"/>
    <property type="match status" value="1"/>
</dbReference>
<dbReference type="SMART" id="SM00304">
    <property type="entry name" value="HAMP"/>
    <property type="match status" value="1"/>
</dbReference>
<dbReference type="RefSeq" id="WP_340294987.1">
    <property type="nucleotide sequence ID" value="NZ_JBBEOI010000197.1"/>
</dbReference>
<dbReference type="InterPro" id="IPR047669">
    <property type="entry name" value="MtrAB_MtrB"/>
</dbReference>
<keyword evidence="10" id="KW-0067">ATP-binding</keyword>
<keyword evidence="7 15" id="KW-0812">Transmembrane</keyword>
<dbReference type="InterPro" id="IPR003661">
    <property type="entry name" value="HisK_dim/P_dom"/>
</dbReference>
<keyword evidence="12" id="KW-0902">Two-component regulatory system</keyword>
<dbReference type="Pfam" id="PF00512">
    <property type="entry name" value="HisKA"/>
    <property type="match status" value="1"/>
</dbReference>
<comment type="catalytic activity">
    <reaction evidence="1">
        <text>ATP + protein L-histidine = ADP + protein N-phospho-L-histidine.</text>
        <dbReference type="EC" id="2.7.13.3"/>
    </reaction>
</comment>
<dbReference type="PANTHER" id="PTHR43547:SF2">
    <property type="entry name" value="HYBRID SIGNAL TRANSDUCTION HISTIDINE KINASE C"/>
    <property type="match status" value="1"/>
</dbReference>
<dbReference type="InterPro" id="IPR003660">
    <property type="entry name" value="HAMP_dom"/>
</dbReference>
<evidence type="ECO:0000256" key="9">
    <source>
        <dbReference type="ARBA" id="ARBA00022777"/>
    </source>
</evidence>
<feature type="domain" description="Histidine kinase" evidence="16">
    <location>
        <begin position="291"/>
        <end position="508"/>
    </location>
</feature>
<dbReference type="SUPFAM" id="SSF55874">
    <property type="entry name" value="ATPase domain of HSP90 chaperone/DNA topoisomerase II/histidine kinase"/>
    <property type="match status" value="1"/>
</dbReference>
<dbReference type="NCBIfam" id="NF040691">
    <property type="entry name" value="MtrAB_MtrB"/>
    <property type="match status" value="1"/>
</dbReference>
<dbReference type="InterPro" id="IPR036097">
    <property type="entry name" value="HisK_dim/P_sf"/>
</dbReference>
<dbReference type="EC" id="2.7.13.3" evidence="3"/>
<evidence type="ECO:0000256" key="12">
    <source>
        <dbReference type="ARBA" id="ARBA00023012"/>
    </source>
</evidence>
<dbReference type="SUPFAM" id="SSF158472">
    <property type="entry name" value="HAMP domain-like"/>
    <property type="match status" value="1"/>
</dbReference>
<dbReference type="EMBL" id="JBHRWW010000003">
    <property type="protein sequence ID" value="MFC3687793.1"/>
    <property type="molecule type" value="Genomic_DNA"/>
</dbReference>
<dbReference type="Gene3D" id="1.10.287.130">
    <property type="match status" value="1"/>
</dbReference>
<keyword evidence="6" id="KW-0808">Transferase</keyword>
<dbReference type="PANTHER" id="PTHR43547">
    <property type="entry name" value="TWO-COMPONENT HISTIDINE KINASE"/>
    <property type="match status" value="1"/>
</dbReference>
<evidence type="ECO:0000256" key="15">
    <source>
        <dbReference type="SAM" id="Phobius"/>
    </source>
</evidence>
<gene>
    <name evidence="18" type="primary">mtrB</name>
    <name evidence="18" type="ORF">ACFOLH_05490</name>
</gene>
<evidence type="ECO:0000256" key="13">
    <source>
        <dbReference type="ARBA" id="ARBA00023136"/>
    </source>
</evidence>
<accession>A0ABV7WGY5</accession>
<evidence type="ECO:0000256" key="8">
    <source>
        <dbReference type="ARBA" id="ARBA00022741"/>
    </source>
</evidence>
<dbReference type="PROSITE" id="PS50109">
    <property type="entry name" value="HIS_KIN"/>
    <property type="match status" value="1"/>
</dbReference>
<keyword evidence="4" id="KW-1003">Cell membrane</keyword>
<feature type="domain" description="HAMP" evidence="17">
    <location>
        <begin position="224"/>
        <end position="276"/>
    </location>
</feature>
<dbReference type="PRINTS" id="PR00344">
    <property type="entry name" value="BCTRLSENSOR"/>
</dbReference>
<protein>
    <recommendedName>
        <fullName evidence="14">Sensor histidine kinase MtrB</fullName>
        <ecNumber evidence="3">2.7.13.3</ecNumber>
    </recommendedName>
</protein>
<dbReference type="GO" id="GO:0016301">
    <property type="term" value="F:kinase activity"/>
    <property type="evidence" value="ECO:0007669"/>
    <property type="project" value="UniProtKB-KW"/>
</dbReference>
<keyword evidence="13 15" id="KW-0472">Membrane</keyword>
<dbReference type="Gene3D" id="6.10.340.10">
    <property type="match status" value="1"/>
</dbReference>
<evidence type="ECO:0000256" key="10">
    <source>
        <dbReference type="ARBA" id="ARBA00022840"/>
    </source>
</evidence>
<proteinExistence type="predicted"/>
<evidence type="ECO:0000256" key="6">
    <source>
        <dbReference type="ARBA" id="ARBA00022679"/>
    </source>
</evidence>
<evidence type="ECO:0000256" key="1">
    <source>
        <dbReference type="ARBA" id="ARBA00000085"/>
    </source>
</evidence>
<dbReference type="CDD" id="cd06225">
    <property type="entry name" value="HAMP"/>
    <property type="match status" value="1"/>
</dbReference>
<dbReference type="InterPro" id="IPR036890">
    <property type="entry name" value="HATPase_C_sf"/>
</dbReference>
<feature type="transmembrane region" description="Helical" evidence="15">
    <location>
        <begin position="23"/>
        <end position="47"/>
    </location>
</feature>
<evidence type="ECO:0000259" key="16">
    <source>
        <dbReference type="PROSITE" id="PS50109"/>
    </source>
</evidence>
<evidence type="ECO:0000313" key="19">
    <source>
        <dbReference type="Proteomes" id="UP001595685"/>
    </source>
</evidence>
<dbReference type="InterPro" id="IPR004358">
    <property type="entry name" value="Sig_transdc_His_kin-like_C"/>
</dbReference>
<keyword evidence="11 15" id="KW-1133">Transmembrane helix</keyword>
<keyword evidence="9 18" id="KW-0418">Kinase</keyword>
<evidence type="ECO:0000313" key="18">
    <source>
        <dbReference type="EMBL" id="MFC3687793.1"/>
    </source>
</evidence>
<evidence type="ECO:0000256" key="5">
    <source>
        <dbReference type="ARBA" id="ARBA00022553"/>
    </source>
</evidence>
<reference evidence="19" key="1">
    <citation type="journal article" date="2019" name="Int. J. Syst. Evol. Microbiol.">
        <title>The Global Catalogue of Microorganisms (GCM) 10K type strain sequencing project: providing services to taxonomists for standard genome sequencing and annotation.</title>
        <authorList>
            <consortium name="The Broad Institute Genomics Platform"/>
            <consortium name="The Broad Institute Genome Sequencing Center for Infectious Disease"/>
            <person name="Wu L."/>
            <person name="Ma J."/>
        </authorList>
    </citation>
    <scope>NUCLEOTIDE SEQUENCE [LARGE SCALE GENOMIC DNA]</scope>
    <source>
        <strain evidence="19">NCAIM B.02333</strain>
    </source>
</reference>
<dbReference type="InterPro" id="IPR003594">
    <property type="entry name" value="HATPase_dom"/>
</dbReference>
<dbReference type="SMART" id="SM00387">
    <property type="entry name" value="HATPase_c"/>
    <property type="match status" value="1"/>
</dbReference>
<dbReference type="Pfam" id="PF02518">
    <property type="entry name" value="HATPase_c"/>
    <property type="match status" value="1"/>
</dbReference>
<dbReference type="SMART" id="SM00388">
    <property type="entry name" value="HisKA"/>
    <property type="match status" value="1"/>
</dbReference>
<evidence type="ECO:0000256" key="7">
    <source>
        <dbReference type="ARBA" id="ARBA00022692"/>
    </source>
</evidence>
<evidence type="ECO:0000256" key="2">
    <source>
        <dbReference type="ARBA" id="ARBA00004651"/>
    </source>
</evidence>
<dbReference type="Pfam" id="PF00672">
    <property type="entry name" value="HAMP"/>
    <property type="match status" value="1"/>
</dbReference>
<evidence type="ECO:0000256" key="14">
    <source>
        <dbReference type="ARBA" id="ARBA00035305"/>
    </source>
</evidence>
<evidence type="ECO:0000259" key="17">
    <source>
        <dbReference type="PROSITE" id="PS50885"/>
    </source>
</evidence>
<keyword evidence="19" id="KW-1185">Reference proteome</keyword>